<gene>
    <name evidence="2" type="ORF">CDEB00056_LOCUS11250</name>
</gene>
<accession>A0A7S3Q686</accession>
<protein>
    <submittedName>
        <fullName evidence="2">Uncharacterized protein</fullName>
    </submittedName>
</protein>
<proteinExistence type="predicted"/>
<feature type="region of interest" description="Disordered" evidence="1">
    <location>
        <begin position="169"/>
        <end position="188"/>
    </location>
</feature>
<reference evidence="2" key="1">
    <citation type="submission" date="2021-01" db="EMBL/GenBank/DDBJ databases">
        <authorList>
            <person name="Corre E."/>
            <person name="Pelletier E."/>
            <person name="Niang G."/>
            <person name="Scheremetjew M."/>
            <person name="Finn R."/>
            <person name="Kale V."/>
            <person name="Holt S."/>
            <person name="Cochrane G."/>
            <person name="Meng A."/>
            <person name="Brown T."/>
            <person name="Cohen L."/>
        </authorList>
    </citation>
    <scope>NUCLEOTIDE SEQUENCE</scope>
    <source>
        <strain evidence="2">MM31A-1</strain>
    </source>
</reference>
<evidence type="ECO:0000256" key="1">
    <source>
        <dbReference type="SAM" id="MobiDB-lite"/>
    </source>
</evidence>
<evidence type="ECO:0000313" key="2">
    <source>
        <dbReference type="EMBL" id="CAE0466398.1"/>
    </source>
</evidence>
<sequence length="918" mass="102301">MESLCSDNDSSISLATTSEECQHDRLFYEQFGATTLLYRHQPYYTHFDGYDCDYPGEILSPNNAESTSSARHRHRQGERMSNYAPEKVTTFHSDKPWEITLDTLDGKYLDNYASYIADTILHLNKKRLISQSPIVGKWMGLPNYTELERKQARRMSNFTRLRTCLDMSITPDDNETSESGMEHDPKCRSNDGGTAIGIDCVQEAQKTASVETADIKLQRMYTSPRDGYGIAPFRSEDIKFGLSLAAEVRDEPDNNDIPLKFQQRQKRLEDNPRFYGNCLKLLPCCCEFCAHANDVKEIEDNESQDLLLSQNTPQIPSAHFRSMFLLHPRGQSLAASKINFPMALKRSETLHGRESGNSIVDTGGCILQVELCYDADKTEDDENLTKFAIVRTPTHCSLISCEPRLTKNEENDKESRVTGCKGEGYILDEISRFDNRTGSRNGFEPFHVAVKHHQDSIYGGSEPSFAVVGREHESAHLGFDGANVIYHAKVQSDLLGQRHCIESLASISQIEFSGMNPLVLWASAREKTGERNLYKACDHNYHKRPIMGLGHSLHSIDLRSGHSNFTWSPSHDEYSMNAIHSVSGFAIDSDQQHSLFVSCASASKIYQVDARMPGQTVTSWGLPGLCDDNPSQNSPSGIYGSGMLLSKPLLEKNRNTVPLMVGVSKEPGCPCFHLLQGPSRLGRFQTQVLERTAHSGLDVLGDFASSSSFSLPDISESSFVSGIAAFYAPLSSISNLEDEVGTALCLISLTAGGDLYSHTLLPSLADLTGKSNFVSEGPIGSCAIALNDEDCSKEPDHQDFDLQWSTSNNASVPGRSILCNSKKRSFFSSQFCRAPPKKNSRENKRKIVQDVIALSHVNPPKRIVDPVRSQQSRTLLTTCSPKDDSQIFRRMPTKEKRYNATAQTDNLRRIINELRSNK</sequence>
<dbReference type="AlphaFoldDB" id="A0A7S3Q686"/>
<name>A0A7S3Q686_9STRA</name>
<dbReference type="EMBL" id="HBIO01014557">
    <property type="protein sequence ID" value="CAE0466398.1"/>
    <property type="molecule type" value="Transcribed_RNA"/>
</dbReference>
<organism evidence="2">
    <name type="scientific">Chaetoceros debilis</name>
    <dbReference type="NCBI Taxonomy" id="122233"/>
    <lineage>
        <taxon>Eukaryota</taxon>
        <taxon>Sar</taxon>
        <taxon>Stramenopiles</taxon>
        <taxon>Ochrophyta</taxon>
        <taxon>Bacillariophyta</taxon>
        <taxon>Coscinodiscophyceae</taxon>
        <taxon>Chaetocerotophycidae</taxon>
        <taxon>Chaetocerotales</taxon>
        <taxon>Chaetocerotaceae</taxon>
        <taxon>Chaetoceros</taxon>
    </lineage>
</organism>